<keyword evidence="2" id="KW-1133">Transmembrane helix</keyword>
<sequence length="745" mass="82975">MNLDFYVGSLEQCDLDSYVGRIPILSVAVAIPHSFPVLETHPVLSLSGVFSPWILFSVSSVIVAFPFVAPLILSIHFTNLIILSISILRNSFSLSGALSHFASPMSPTLTRQAGDSDSVGAFDAFTAIQINGFVITSPNADYIPEPPLGLRSLRLWNDCRFGADNYIQWPQPYNPTYSHFMAIRRPSDDDDDDGRYCLLWWTPTPINHVAKTDNVLTGLGRLSTEYHTQFVELKDHILERVRNYVATRGPNCFLRSLETCMRHSLLRLCEMPGTFAEIYLGVRDFQRYYLELLAFLDYQELYQPRMNSSTAPSSLIADNLVGESITSEVKIMGVDEHLRRPQDSLDLSLWRTELRFPVQFTGNADDPGLPRAIHNFSRTFCFYANPFDASRTDHLLGGANPKGSRPQSLAALQSAKRGKESGKATRAQPVSSGSSTGRKVKGPAGRDKFRDPDDSWIPPSIPAWATALANVEKSEVLPLVQGTQGSLFPDPTLFCTSTPFRRARYIAMWLRTRPVVVYCIAQSEARVSTDDWRLMLWGEWWSNSASLQVSESGVETRQQKRREGLQKIFGPCLDQAGVSVSTAASQQLLWQDQPILEGNEELDPCVAQGILWELFENNFRSDLRALDCLVLRGGWDGAVQEDMIQACFGGDGTLIVTSVPLANQGLAADDVYDQLPCLLALRSLMRDWPVEHPAGFSVVLIASLPRENSPADIHALEAAVAKCYAQTFWKYFRRAAIVPHCIPVS</sequence>
<dbReference type="AlphaFoldDB" id="A0A067P3C7"/>
<keyword evidence="2" id="KW-0812">Transmembrane</keyword>
<reference evidence="4" key="1">
    <citation type="journal article" date="2014" name="Proc. Natl. Acad. Sci. U.S.A.">
        <title>Extensive sampling of basidiomycete genomes demonstrates inadequacy of the white-rot/brown-rot paradigm for wood decay fungi.</title>
        <authorList>
            <person name="Riley R."/>
            <person name="Salamov A.A."/>
            <person name="Brown D.W."/>
            <person name="Nagy L.G."/>
            <person name="Floudas D."/>
            <person name="Held B.W."/>
            <person name="Levasseur A."/>
            <person name="Lombard V."/>
            <person name="Morin E."/>
            <person name="Otillar R."/>
            <person name="Lindquist E.A."/>
            <person name="Sun H."/>
            <person name="LaButti K.M."/>
            <person name="Schmutz J."/>
            <person name="Jabbour D."/>
            <person name="Luo H."/>
            <person name="Baker S.E."/>
            <person name="Pisabarro A.G."/>
            <person name="Walton J.D."/>
            <person name="Blanchette R.A."/>
            <person name="Henrissat B."/>
            <person name="Martin F."/>
            <person name="Cullen D."/>
            <person name="Hibbett D.S."/>
            <person name="Grigoriev I.V."/>
        </authorList>
    </citation>
    <scope>NUCLEOTIDE SEQUENCE [LARGE SCALE GENOMIC DNA]</scope>
    <source>
        <strain evidence="4">MUCL 33604</strain>
    </source>
</reference>
<dbReference type="Proteomes" id="UP000027265">
    <property type="component" value="Unassembled WGS sequence"/>
</dbReference>
<accession>A0A067P3C7</accession>
<evidence type="ECO:0000256" key="2">
    <source>
        <dbReference type="SAM" id="Phobius"/>
    </source>
</evidence>
<feature type="compositionally biased region" description="Basic and acidic residues" evidence="1">
    <location>
        <begin position="444"/>
        <end position="453"/>
    </location>
</feature>
<feature type="compositionally biased region" description="Polar residues" evidence="1">
    <location>
        <begin position="428"/>
        <end position="437"/>
    </location>
</feature>
<feature type="transmembrane region" description="Helical" evidence="2">
    <location>
        <begin position="53"/>
        <end position="73"/>
    </location>
</feature>
<name>A0A067P3C7_9AGAM</name>
<proteinExistence type="predicted"/>
<dbReference type="EMBL" id="KL197791">
    <property type="protein sequence ID" value="KDQ49284.1"/>
    <property type="molecule type" value="Genomic_DNA"/>
</dbReference>
<protein>
    <submittedName>
        <fullName evidence="3">Uncharacterized protein</fullName>
    </submittedName>
</protein>
<dbReference type="OrthoDB" id="2634326at2759"/>
<dbReference type="InParanoid" id="A0A067P3C7"/>
<dbReference type="HOGENOM" id="CLU_016057_2_0_1"/>
<evidence type="ECO:0000256" key="1">
    <source>
        <dbReference type="SAM" id="MobiDB-lite"/>
    </source>
</evidence>
<keyword evidence="4" id="KW-1185">Reference proteome</keyword>
<evidence type="ECO:0000313" key="3">
    <source>
        <dbReference type="EMBL" id="KDQ49284.1"/>
    </source>
</evidence>
<feature type="transmembrane region" description="Helical" evidence="2">
    <location>
        <begin position="80"/>
        <end position="102"/>
    </location>
</feature>
<gene>
    <name evidence="3" type="ORF">JAAARDRAFT_200992</name>
</gene>
<organism evidence="3 4">
    <name type="scientific">Jaapia argillacea MUCL 33604</name>
    <dbReference type="NCBI Taxonomy" id="933084"/>
    <lineage>
        <taxon>Eukaryota</taxon>
        <taxon>Fungi</taxon>
        <taxon>Dikarya</taxon>
        <taxon>Basidiomycota</taxon>
        <taxon>Agaricomycotina</taxon>
        <taxon>Agaricomycetes</taxon>
        <taxon>Agaricomycetidae</taxon>
        <taxon>Jaapiales</taxon>
        <taxon>Jaapiaceae</taxon>
        <taxon>Jaapia</taxon>
    </lineage>
</organism>
<keyword evidence="2" id="KW-0472">Membrane</keyword>
<feature type="region of interest" description="Disordered" evidence="1">
    <location>
        <begin position="394"/>
        <end position="453"/>
    </location>
</feature>
<evidence type="ECO:0000313" key="4">
    <source>
        <dbReference type="Proteomes" id="UP000027265"/>
    </source>
</evidence>